<comment type="caution">
    <text evidence="1">The sequence shown here is derived from an EMBL/GenBank/DDBJ whole genome shotgun (WGS) entry which is preliminary data.</text>
</comment>
<reference evidence="1 2" key="3">
    <citation type="journal article" date="2022" name="Microbiol. Spectr.">
        <title>Folding features and dynamics of 3D genome architecture in plant fungal pathogens.</title>
        <authorList>
            <person name="Xia C."/>
        </authorList>
    </citation>
    <scope>NUCLEOTIDE SEQUENCE [LARGE SCALE GENOMIC DNA]</scope>
    <source>
        <strain evidence="1 2">93-210</strain>
    </source>
</reference>
<organism evidence="1 2">
    <name type="scientific">Puccinia striiformis f. sp. tritici</name>
    <dbReference type="NCBI Taxonomy" id="168172"/>
    <lineage>
        <taxon>Eukaryota</taxon>
        <taxon>Fungi</taxon>
        <taxon>Dikarya</taxon>
        <taxon>Basidiomycota</taxon>
        <taxon>Pucciniomycotina</taxon>
        <taxon>Pucciniomycetes</taxon>
        <taxon>Pucciniales</taxon>
        <taxon>Pucciniaceae</taxon>
        <taxon>Puccinia</taxon>
    </lineage>
</organism>
<dbReference type="EMBL" id="CM045866">
    <property type="protein sequence ID" value="KAI7961384.1"/>
    <property type="molecule type" value="Genomic_DNA"/>
</dbReference>
<gene>
    <name evidence="1" type="ORF">MJO28_001873</name>
</gene>
<name>A0ACC0EX85_9BASI</name>
<evidence type="ECO:0000313" key="2">
    <source>
        <dbReference type="Proteomes" id="UP001060170"/>
    </source>
</evidence>
<accession>A0ACC0EX85</accession>
<protein>
    <submittedName>
        <fullName evidence="1">Uncharacterized protein</fullName>
    </submittedName>
</protein>
<reference evidence="2" key="1">
    <citation type="journal article" date="2018" name="BMC Genomics">
        <title>Genomic insights into host adaptation between the wheat stripe rust pathogen (Puccinia striiformis f. sp. tritici) and the barley stripe rust pathogen (Puccinia striiformis f. sp. hordei).</title>
        <authorList>
            <person name="Xia C."/>
            <person name="Wang M."/>
            <person name="Yin C."/>
            <person name="Cornejo O.E."/>
            <person name="Hulbert S.H."/>
            <person name="Chen X."/>
        </authorList>
    </citation>
    <scope>NUCLEOTIDE SEQUENCE [LARGE SCALE GENOMIC DNA]</scope>
    <source>
        <strain evidence="2">93-210</strain>
    </source>
</reference>
<keyword evidence="2" id="KW-1185">Reference proteome</keyword>
<evidence type="ECO:0000313" key="1">
    <source>
        <dbReference type="EMBL" id="KAI7961384.1"/>
    </source>
</evidence>
<dbReference type="Proteomes" id="UP001060170">
    <property type="component" value="Chromosome 2"/>
</dbReference>
<proteinExistence type="predicted"/>
<sequence length="199" mass="22063">MTCAYQSEEDHKTGLVSALHSLPHHHQANQREKCPSFPFLKAFLGLIKTLNSVPHFNRSGSAHYLNVEPFRLEGRVKALTGSCATLLALEQNKAIHLISLNSSPVPGTLSHSPNVRPTYLFYPSCSQQIFGAAKNITFLGTCFLVIVTMLGNSDASSSSTPRTCHKTKKHESGKCYINGCKNIVEMAEWRWKCPYKQSV</sequence>
<reference evidence="2" key="2">
    <citation type="journal article" date="2018" name="Mol. Plant Microbe Interact.">
        <title>Genome sequence resources for the wheat stripe rust pathogen (Puccinia striiformis f. sp. tritici) and the barley stripe rust pathogen (Puccinia striiformis f. sp. hordei).</title>
        <authorList>
            <person name="Xia C."/>
            <person name="Wang M."/>
            <person name="Yin C."/>
            <person name="Cornejo O.E."/>
            <person name="Hulbert S.H."/>
            <person name="Chen X."/>
        </authorList>
    </citation>
    <scope>NUCLEOTIDE SEQUENCE [LARGE SCALE GENOMIC DNA]</scope>
    <source>
        <strain evidence="2">93-210</strain>
    </source>
</reference>